<dbReference type="STRING" id="1920490.GCA_001895925_04692"/>
<evidence type="ECO:0000313" key="2">
    <source>
        <dbReference type="EMBL" id="PSB19481.1"/>
    </source>
</evidence>
<dbReference type="InterPro" id="IPR019734">
    <property type="entry name" value="TPR_rpt"/>
</dbReference>
<keyword evidence="1" id="KW-0802">TPR repeat</keyword>
<protein>
    <submittedName>
        <fullName evidence="2">Tetratricopeptide repeat protein</fullName>
    </submittedName>
</protein>
<dbReference type="PROSITE" id="PS50005">
    <property type="entry name" value="TPR"/>
    <property type="match status" value="3"/>
</dbReference>
<accession>A0A2T1DGA9</accession>
<keyword evidence="3" id="KW-1185">Reference proteome</keyword>
<gene>
    <name evidence="2" type="ORF">C7B65_11220</name>
</gene>
<feature type="repeat" description="TPR" evidence="1">
    <location>
        <begin position="220"/>
        <end position="253"/>
    </location>
</feature>
<dbReference type="Proteomes" id="UP000238634">
    <property type="component" value="Unassembled WGS sequence"/>
</dbReference>
<reference evidence="2 3" key="1">
    <citation type="submission" date="2018-02" db="EMBL/GenBank/DDBJ databases">
        <authorList>
            <person name="Cohen D.B."/>
            <person name="Kent A.D."/>
        </authorList>
    </citation>
    <scope>NUCLEOTIDE SEQUENCE [LARGE SCALE GENOMIC DNA]</scope>
    <source>
        <strain evidence="2 3">ULC007</strain>
    </source>
</reference>
<dbReference type="AlphaFoldDB" id="A0A2T1DGA9"/>
<feature type="repeat" description="TPR" evidence="1">
    <location>
        <begin position="181"/>
        <end position="214"/>
    </location>
</feature>
<dbReference type="EMBL" id="PVWG01000010">
    <property type="protein sequence ID" value="PSB19481.1"/>
    <property type="molecule type" value="Genomic_DNA"/>
</dbReference>
<comment type="caution">
    <text evidence="2">The sequence shown here is derived from an EMBL/GenBank/DDBJ whole genome shotgun (WGS) entry which is preliminary data.</text>
</comment>
<dbReference type="Gene3D" id="1.25.40.10">
    <property type="entry name" value="Tetratricopeptide repeat domain"/>
    <property type="match status" value="2"/>
</dbReference>
<reference evidence="2 3" key="2">
    <citation type="submission" date="2018-03" db="EMBL/GenBank/DDBJ databases">
        <title>The ancient ancestry and fast evolution of plastids.</title>
        <authorList>
            <person name="Moore K.R."/>
            <person name="Magnabosco C."/>
            <person name="Momper L."/>
            <person name="Gold D.A."/>
            <person name="Bosak T."/>
            <person name="Fournier G.P."/>
        </authorList>
    </citation>
    <scope>NUCLEOTIDE SEQUENCE [LARGE SCALE GENOMIC DNA]</scope>
    <source>
        <strain evidence="2 3">ULC007</strain>
    </source>
</reference>
<evidence type="ECO:0000313" key="3">
    <source>
        <dbReference type="Proteomes" id="UP000238634"/>
    </source>
</evidence>
<feature type="repeat" description="TPR" evidence="1">
    <location>
        <begin position="101"/>
        <end position="134"/>
    </location>
</feature>
<dbReference type="SMART" id="SM00028">
    <property type="entry name" value="TPR"/>
    <property type="match status" value="6"/>
</dbReference>
<proteinExistence type="predicted"/>
<name>A0A2T1DGA9_9CYAN</name>
<dbReference type="Pfam" id="PF13176">
    <property type="entry name" value="TPR_7"/>
    <property type="match status" value="1"/>
</dbReference>
<dbReference type="Pfam" id="PF13424">
    <property type="entry name" value="TPR_12"/>
    <property type="match status" value="2"/>
</dbReference>
<dbReference type="PANTHER" id="PTHR10098">
    <property type="entry name" value="RAPSYN-RELATED"/>
    <property type="match status" value="1"/>
</dbReference>
<evidence type="ECO:0000256" key="1">
    <source>
        <dbReference type="PROSITE-ProRule" id="PRU00339"/>
    </source>
</evidence>
<dbReference type="SUPFAM" id="SSF48452">
    <property type="entry name" value="TPR-like"/>
    <property type="match status" value="2"/>
</dbReference>
<dbReference type="InterPro" id="IPR011990">
    <property type="entry name" value="TPR-like_helical_dom_sf"/>
</dbReference>
<dbReference type="OrthoDB" id="505156at2"/>
<sequence>MILGGGSEMRWMVAPFAVGLGVAQLLAGGIALTPVAIASELSDQLTINLNNGTRGTARTEADRLIRLGNQQQRAGFVDKAIGSWLQALEIYHDIKEVEAQGTTYEALGKAYSQLGRFVEAEDAVRRSLAIARDTKNFQNQIYAANNLGTLLMQRSSASEAQKTFAEGLKIAQDINYPAGRGLSLSNLGLVAYSQGRYQDAIRYYEQAKPLREQASDPGAANTLNNLGDAYRAIRDYRTAMVSYRQALFISENSLDRPSQFRALEGLTRAFYGLGQNSNASEMLDRRLALALEQNDSRQVIASLKGLAQFYQAKGDLTAADSYYQQAFAVAQGINDTQEQQGLLTQIGTLRSR</sequence>
<organism evidence="2 3">
    <name type="scientific">Phormidesmis priestleyi ULC007</name>
    <dbReference type="NCBI Taxonomy" id="1920490"/>
    <lineage>
        <taxon>Bacteria</taxon>
        <taxon>Bacillati</taxon>
        <taxon>Cyanobacteriota</taxon>
        <taxon>Cyanophyceae</taxon>
        <taxon>Leptolyngbyales</taxon>
        <taxon>Leptolyngbyaceae</taxon>
        <taxon>Phormidesmis</taxon>
    </lineage>
</organism>